<dbReference type="EMBL" id="MCFD01000003">
    <property type="protein sequence ID" value="ORX72470.1"/>
    <property type="molecule type" value="Genomic_DNA"/>
</dbReference>
<organism evidence="1 2">
    <name type="scientific">Linderina pennispora</name>
    <dbReference type="NCBI Taxonomy" id="61395"/>
    <lineage>
        <taxon>Eukaryota</taxon>
        <taxon>Fungi</taxon>
        <taxon>Fungi incertae sedis</taxon>
        <taxon>Zoopagomycota</taxon>
        <taxon>Kickxellomycotina</taxon>
        <taxon>Kickxellomycetes</taxon>
        <taxon>Kickxellales</taxon>
        <taxon>Kickxellaceae</taxon>
        <taxon>Linderina</taxon>
    </lineage>
</organism>
<keyword evidence="2" id="KW-1185">Reference proteome</keyword>
<sequence length="296" mass="32239">MENEKATSEHEAENNGTYGFVQGLTNATQNMGTSIQGMQQQFLDNMQRAVQVTVTLNKMMEELVKRSIQIGVVAEALATEQPSTLLKINVTNRSPIPLVDMRVKLWFETLAGEDPVHLVMQQNEKGQLLFDDTEKETSPEQFTVSQLVTLGSSQLVAGAVRLELPRLVRLRGRIAVEFASPGSGSSLGVAKEFGVHLRHLLSHRFLNATEVGMEFPKAAGHYLEGTVRVGLLFIREAFGVSPAAGIPVGSAVLFNVEERPALLLCITHEDGSVAECQWAVIEEGGYTDELAPPAEA</sequence>
<dbReference type="Proteomes" id="UP000193922">
    <property type="component" value="Unassembled WGS sequence"/>
</dbReference>
<dbReference type="RefSeq" id="XP_040745894.1">
    <property type="nucleotide sequence ID" value="XM_040891282.1"/>
</dbReference>
<evidence type="ECO:0000313" key="1">
    <source>
        <dbReference type="EMBL" id="ORX72470.1"/>
    </source>
</evidence>
<reference evidence="1 2" key="1">
    <citation type="submission" date="2016-07" db="EMBL/GenBank/DDBJ databases">
        <title>Pervasive Adenine N6-methylation of Active Genes in Fungi.</title>
        <authorList>
            <consortium name="DOE Joint Genome Institute"/>
            <person name="Mondo S.J."/>
            <person name="Dannebaum R.O."/>
            <person name="Kuo R.C."/>
            <person name="Labutti K."/>
            <person name="Haridas S."/>
            <person name="Kuo A."/>
            <person name="Salamov A."/>
            <person name="Ahrendt S.R."/>
            <person name="Lipzen A."/>
            <person name="Sullivan W."/>
            <person name="Andreopoulos W.B."/>
            <person name="Clum A."/>
            <person name="Lindquist E."/>
            <person name="Daum C."/>
            <person name="Ramamoorthy G.K."/>
            <person name="Gryganskyi A."/>
            <person name="Culley D."/>
            <person name="Magnuson J.K."/>
            <person name="James T.Y."/>
            <person name="O'Malley M.A."/>
            <person name="Stajich J.E."/>
            <person name="Spatafora J.W."/>
            <person name="Visel A."/>
            <person name="Grigoriev I.V."/>
        </authorList>
    </citation>
    <scope>NUCLEOTIDE SEQUENCE [LARGE SCALE GENOMIC DNA]</scope>
    <source>
        <strain evidence="1 2">ATCC 12442</strain>
    </source>
</reference>
<accession>A0A1Y1WFY7</accession>
<gene>
    <name evidence="1" type="ORF">DL89DRAFT_321488</name>
</gene>
<evidence type="ECO:0000313" key="2">
    <source>
        <dbReference type="Proteomes" id="UP000193922"/>
    </source>
</evidence>
<dbReference type="GeneID" id="63807930"/>
<comment type="caution">
    <text evidence="1">The sequence shown here is derived from an EMBL/GenBank/DDBJ whole genome shotgun (WGS) entry which is preliminary data.</text>
</comment>
<dbReference type="OrthoDB" id="2254641at2759"/>
<protein>
    <submittedName>
        <fullName evidence="1">Uncharacterized protein</fullName>
    </submittedName>
</protein>
<dbReference type="AlphaFoldDB" id="A0A1Y1WFY7"/>
<name>A0A1Y1WFY7_9FUNG</name>
<proteinExistence type="predicted"/>